<comment type="caution">
    <text evidence="1">The sequence shown here is derived from an EMBL/GenBank/DDBJ whole genome shotgun (WGS) entry which is preliminary data.</text>
</comment>
<sequence length="45" mass="5255">MLEVRKEMWLDGVSGWVLKECKVQLLEPIWEIIKSSIKEGKVRLG</sequence>
<evidence type="ECO:0000313" key="1">
    <source>
        <dbReference type="EMBL" id="MPC99159.1"/>
    </source>
</evidence>
<proteinExistence type="predicted"/>
<accession>A0A5B7JWE8</accession>
<keyword evidence="2" id="KW-1185">Reference proteome</keyword>
<gene>
    <name evidence="1" type="ORF">E2C01_094555</name>
</gene>
<dbReference type="Proteomes" id="UP000324222">
    <property type="component" value="Unassembled WGS sequence"/>
</dbReference>
<name>A0A5B7JWE8_PORTR</name>
<reference evidence="1 2" key="1">
    <citation type="submission" date="2019-05" db="EMBL/GenBank/DDBJ databases">
        <title>Another draft genome of Portunus trituberculatus and its Hox gene families provides insights of decapod evolution.</title>
        <authorList>
            <person name="Jeong J.-H."/>
            <person name="Song I."/>
            <person name="Kim S."/>
            <person name="Choi T."/>
            <person name="Kim D."/>
            <person name="Ryu S."/>
            <person name="Kim W."/>
        </authorList>
    </citation>
    <scope>NUCLEOTIDE SEQUENCE [LARGE SCALE GENOMIC DNA]</scope>
    <source>
        <tissue evidence="1">Muscle</tissue>
    </source>
</reference>
<protein>
    <submittedName>
        <fullName evidence="1">Uncharacterized protein</fullName>
    </submittedName>
</protein>
<evidence type="ECO:0000313" key="2">
    <source>
        <dbReference type="Proteomes" id="UP000324222"/>
    </source>
</evidence>
<dbReference type="AlphaFoldDB" id="A0A5B7JWE8"/>
<dbReference type="EMBL" id="VSRR010117187">
    <property type="protein sequence ID" value="MPC99159.1"/>
    <property type="molecule type" value="Genomic_DNA"/>
</dbReference>
<organism evidence="1 2">
    <name type="scientific">Portunus trituberculatus</name>
    <name type="common">Swimming crab</name>
    <name type="synonym">Neptunus trituberculatus</name>
    <dbReference type="NCBI Taxonomy" id="210409"/>
    <lineage>
        <taxon>Eukaryota</taxon>
        <taxon>Metazoa</taxon>
        <taxon>Ecdysozoa</taxon>
        <taxon>Arthropoda</taxon>
        <taxon>Crustacea</taxon>
        <taxon>Multicrustacea</taxon>
        <taxon>Malacostraca</taxon>
        <taxon>Eumalacostraca</taxon>
        <taxon>Eucarida</taxon>
        <taxon>Decapoda</taxon>
        <taxon>Pleocyemata</taxon>
        <taxon>Brachyura</taxon>
        <taxon>Eubrachyura</taxon>
        <taxon>Portunoidea</taxon>
        <taxon>Portunidae</taxon>
        <taxon>Portuninae</taxon>
        <taxon>Portunus</taxon>
    </lineage>
</organism>